<dbReference type="Proteomes" id="UP000271974">
    <property type="component" value="Unassembled WGS sequence"/>
</dbReference>
<protein>
    <submittedName>
        <fullName evidence="2">Uncharacterized protein</fullName>
    </submittedName>
</protein>
<reference evidence="2 3" key="1">
    <citation type="submission" date="2019-01" db="EMBL/GenBank/DDBJ databases">
        <title>A draft genome assembly of the solar-powered sea slug Elysia chlorotica.</title>
        <authorList>
            <person name="Cai H."/>
            <person name="Li Q."/>
            <person name="Fang X."/>
            <person name="Li J."/>
            <person name="Curtis N.E."/>
            <person name="Altenburger A."/>
            <person name="Shibata T."/>
            <person name="Feng M."/>
            <person name="Maeda T."/>
            <person name="Schwartz J.A."/>
            <person name="Shigenobu S."/>
            <person name="Lundholm N."/>
            <person name="Nishiyama T."/>
            <person name="Yang H."/>
            <person name="Hasebe M."/>
            <person name="Li S."/>
            <person name="Pierce S.K."/>
            <person name="Wang J."/>
        </authorList>
    </citation>
    <scope>NUCLEOTIDE SEQUENCE [LARGE SCALE GENOMIC DNA]</scope>
    <source>
        <strain evidence="2">EC2010</strain>
        <tissue evidence="2">Whole organism of an adult</tissue>
    </source>
</reference>
<evidence type="ECO:0000256" key="1">
    <source>
        <dbReference type="SAM" id="MobiDB-lite"/>
    </source>
</evidence>
<dbReference type="AlphaFoldDB" id="A0A3S0ZBS3"/>
<comment type="caution">
    <text evidence="2">The sequence shown here is derived from an EMBL/GenBank/DDBJ whole genome shotgun (WGS) entry which is preliminary data.</text>
</comment>
<proteinExistence type="predicted"/>
<name>A0A3S0ZBS3_ELYCH</name>
<feature type="region of interest" description="Disordered" evidence="1">
    <location>
        <begin position="22"/>
        <end position="74"/>
    </location>
</feature>
<gene>
    <name evidence="2" type="ORF">EGW08_018171</name>
</gene>
<dbReference type="EMBL" id="RQTK01000870">
    <property type="protein sequence ID" value="RUS74064.1"/>
    <property type="molecule type" value="Genomic_DNA"/>
</dbReference>
<feature type="region of interest" description="Disordered" evidence="1">
    <location>
        <begin position="106"/>
        <end position="135"/>
    </location>
</feature>
<evidence type="ECO:0000313" key="2">
    <source>
        <dbReference type="EMBL" id="RUS74064.1"/>
    </source>
</evidence>
<evidence type="ECO:0000313" key="3">
    <source>
        <dbReference type="Proteomes" id="UP000271974"/>
    </source>
</evidence>
<dbReference type="OrthoDB" id="6086550at2759"/>
<organism evidence="2 3">
    <name type="scientific">Elysia chlorotica</name>
    <name type="common">Eastern emerald elysia</name>
    <name type="synonym">Sea slug</name>
    <dbReference type="NCBI Taxonomy" id="188477"/>
    <lineage>
        <taxon>Eukaryota</taxon>
        <taxon>Metazoa</taxon>
        <taxon>Spiralia</taxon>
        <taxon>Lophotrochozoa</taxon>
        <taxon>Mollusca</taxon>
        <taxon>Gastropoda</taxon>
        <taxon>Heterobranchia</taxon>
        <taxon>Euthyneura</taxon>
        <taxon>Panpulmonata</taxon>
        <taxon>Sacoglossa</taxon>
        <taxon>Placobranchoidea</taxon>
        <taxon>Plakobranchidae</taxon>
        <taxon>Elysia</taxon>
    </lineage>
</organism>
<accession>A0A3S0ZBS3</accession>
<sequence length="135" mass="15391">MKEDLPGDGSSFFSAPGYAKSLNRHRADGDQTRWSFRPKAPPSLWSVPPSQRQWPASYVHGSQQRDRPVGVRGPASVSVQATWRGLESREWTYLSVDRLLRDIEMSRRNNPNHSWRDFASLSTEPAQSAKKARRL</sequence>
<keyword evidence="3" id="KW-1185">Reference proteome</keyword>